<proteinExistence type="predicted"/>
<feature type="region of interest" description="Disordered" evidence="1">
    <location>
        <begin position="1"/>
        <end position="118"/>
    </location>
</feature>
<keyword evidence="3" id="KW-1185">Reference proteome</keyword>
<reference evidence="2 3" key="1">
    <citation type="submission" date="2018-02" db="EMBL/GenBank/DDBJ databases">
        <title>Genome sequence of the basidiomycete white-rot fungus Phlebia centrifuga.</title>
        <authorList>
            <person name="Granchi Z."/>
            <person name="Peng M."/>
            <person name="de Vries R.P."/>
            <person name="Hilden K."/>
            <person name="Makela M.R."/>
            <person name="Grigoriev I."/>
            <person name="Riley R."/>
        </authorList>
    </citation>
    <scope>NUCLEOTIDE SEQUENCE [LARGE SCALE GENOMIC DNA]</scope>
    <source>
        <strain evidence="2 3">FBCC195</strain>
    </source>
</reference>
<organism evidence="2 3">
    <name type="scientific">Hermanssonia centrifuga</name>
    <dbReference type="NCBI Taxonomy" id="98765"/>
    <lineage>
        <taxon>Eukaryota</taxon>
        <taxon>Fungi</taxon>
        <taxon>Dikarya</taxon>
        <taxon>Basidiomycota</taxon>
        <taxon>Agaricomycotina</taxon>
        <taxon>Agaricomycetes</taxon>
        <taxon>Polyporales</taxon>
        <taxon>Meruliaceae</taxon>
        <taxon>Hermanssonia</taxon>
    </lineage>
</organism>
<dbReference type="OrthoDB" id="3256745at2759"/>
<name>A0A2R6NGD5_9APHY</name>
<comment type="caution">
    <text evidence="2">The sequence shown here is derived from an EMBL/GenBank/DDBJ whole genome shotgun (WGS) entry which is preliminary data.</text>
</comment>
<dbReference type="EMBL" id="MLYV02001285">
    <property type="protein sequence ID" value="PSR71445.1"/>
    <property type="molecule type" value="Genomic_DNA"/>
</dbReference>
<dbReference type="AlphaFoldDB" id="A0A2R6NGD5"/>
<feature type="compositionally biased region" description="Polar residues" evidence="1">
    <location>
        <begin position="46"/>
        <end position="56"/>
    </location>
</feature>
<accession>A0A2R6NGD5</accession>
<evidence type="ECO:0000256" key="1">
    <source>
        <dbReference type="SAM" id="MobiDB-lite"/>
    </source>
</evidence>
<gene>
    <name evidence="2" type="ORF">PHLCEN_2v12712</name>
</gene>
<protein>
    <submittedName>
        <fullName evidence="2">Uncharacterized protein</fullName>
    </submittedName>
</protein>
<evidence type="ECO:0000313" key="2">
    <source>
        <dbReference type="EMBL" id="PSR71445.1"/>
    </source>
</evidence>
<dbReference type="Proteomes" id="UP000186601">
    <property type="component" value="Unassembled WGS sequence"/>
</dbReference>
<evidence type="ECO:0000313" key="3">
    <source>
        <dbReference type="Proteomes" id="UP000186601"/>
    </source>
</evidence>
<sequence length="245" mass="27438">MRLFRPQARQELHQSRPPSHAVFQQDSLTALPPRRMRTRESKLSTRFESSQLTVQDGSAPAYITSSPKELQKTLVPDSPGRSPSMAKHSRYHLPFHTTPPPSAPHSRKPSIHSQNTDTARDSPLLDAIRGSHPHPPSPIIFASPSRAESQNHTVVVTISPSPLPDNGFDDVKDDESIQVRPIELDMNADDGVSGSLRWARDSDRGSIGKNEFVYITRPEDEEDSSTYAFPPYPRIRRVASGRKYF</sequence>